<feature type="transmembrane region" description="Helical" evidence="8">
    <location>
        <begin position="130"/>
        <end position="151"/>
    </location>
</feature>
<evidence type="ECO:0000256" key="6">
    <source>
        <dbReference type="ARBA" id="ARBA00023065"/>
    </source>
</evidence>
<evidence type="ECO:0000313" key="11">
    <source>
        <dbReference type="Proteomes" id="UP000489600"/>
    </source>
</evidence>
<dbReference type="OrthoDB" id="448280at2759"/>
<feature type="transmembrane region" description="Helical" evidence="8">
    <location>
        <begin position="55"/>
        <end position="76"/>
    </location>
</feature>
<keyword evidence="4 8" id="KW-0812">Transmembrane</keyword>
<evidence type="ECO:0000256" key="8">
    <source>
        <dbReference type="RuleBase" id="RU362088"/>
    </source>
</evidence>
<feature type="transmembrane region" description="Helical" evidence="8">
    <location>
        <begin position="88"/>
        <end position="110"/>
    </location>
</feature>
<proteinExistence type="inferred from homology"/>
<feature type="chain" id="PRO_5022147013" evidence="9">
    <location>
        <begin position="27"/>
        <end position="353"/>
    </location>
</feature>
<protein>
    <submittedName>
        <fullName evidence="10">Uncharacterized protein</fullName>
    </submittedName>
</protein>
<feature type="transmembrane region" description="Helical" evidence="8">
    <location>
        <begin position="261"/>
        <end position="281"/>
    </location>
</feature>
<comment type="similarity">
    <text evidence="2 8">Belongs to the ZIP transporter (TC 2.A.5) family.</text>
</comment>
<dbReference type="Proteomes" id="UP000489600">
    <property type="component" value="Unassembled WGS sequence"/>
</dbReference>
<evidence type="ECO:0000256" key="5">
    <source>
        <dbReference type="ARBA" id="ARBA00022989"/>
    </source>
</evidence>
<accession>A0A565BRQ1</accession>
<comment type="caution">
    <text evidence="8">Lacks conserved residue(s) required for the propagation of feature annotation.</text>
</comment>
<evidence type="ECO:0000256" key="3">
    <source>
        <dbReference type="ARBA" id="ARBA00022448"/>
    </source>
</evidence>
<evidence type="ECO:0000313" key="10">
    <source>
        <dbReference type="EMBL" id="VVB04039.1"/>
    </source>
</evidence>
<keyword evidence="6 8" id="KW-0406">Ion transport</keyword>
<keyword evidence="3 8" id="KW-0813">Transport</keyword>
<dbReference type="InterPro" id="IPR004698">
    <property type="entry name" value="Zn/Fe_permease_fun/pln"/>
</dbReference>
<keyword evidence="9" id="KW-0732">Signal</keyword>
<dbReference type="PANTHER" id="PTHR11040:SF41">
    <property type="entry name" value="ZINC TRANSPORTER 7"/>
    <property type="match status" value="1"/>
</dbReference>
<dbReference type="InterPro" id="IPR003689">
    <property type="entry name" value="ZIP"/>
</dbReference>
<dbReference type="EMBL" id="CABITT030000005">
    <property type="protein sequence ID" value="VVB04039.1"/>
    <property type="molecule type" value="Genomic_DNA"/>
</dbReference>
<feature type="transmembrane region" description="Helical" evidence="8">
    <location>
        <begin position="293"/>
        <end position="312"/>
    </location>
</feature>
<comment type="caution">
    <text evidence="10">The sequence shown here is derived from an EMBL/GenBank/DDBJ whole genome shotgun (WGS) entry which is preliminary data.</text>
</comment>
<reference evidence="10" key="1">
    <citation type="submission" date="2019-07" db="EMBL/GenBank/DDBJ databases">
        <authorList>
            <person name="Dittberner H."/>
        </authorList>
    </citation>
    <scope>NUCLEOTIDE SEQUENCE [LARGE SCALE GENOMIC DNA]</scope>
</reference>
<organism evidence="10 11">
    <name type="scientific">Arabis nemorensis</name>
    <dbReference type="NCBI Taxonomy" id="586526"/>
    <lineage>
        <taxon>Eukaryota</taxon>
        <taxon>Viridiplantae</taxon>
        <taxon>Streptophyta</taxon>
        <taxon>Embryophyta</taxon>
        <taxon>Tracheophyta</taxon>
        <taxon>Spermatophyta</taxon>
        <taxon>Magnoliopsida</taxon>
        <taxon>eudicotyledons</taxon>
        <taxon>Gunneridae</taxon>
        <taxon>Pentapetalae</taxon>
        <taxon>rosids</taxon>
        <taxon>malvids</taxon>
        <taxon>Brassicales</taxon>
        <taxon>Brassicaceae</taxon>
        <taxon>Arabideae</taxon>
        <taxon>Arabis</taxon>
    </lineage>
</organism>
<dbReference type="GO" id="GO:0005886">
    <property type="term" value="C:plasma membrane"/>
    <property type="evidence" value="ECO:0007669"/>
    <property type="project" value="TreeGrafter"/>
</dbReference>
<dbReference type="AlphaFoldDB" id="A0A565BRQ1"/>
<comment type="subcellular location">
    <subcellularLocation>
        <location evidence="1 8">Membrane</location>
        <topology evidence="1 8">Multi-pass membrane protein</topology>
    </subcellularLocation>
</comment>
<evidence type="ECO:0000256" key="1">
    <source>
        <dbReference type="ARBA" id="ARBA00004141"/>
    </source>
</evidence>
<dbReference type="Pfam" id="PF02535">
    <property type="entry name" value="Zip"/>
    <property type="match status" value="1"/>
</dbReference>
<name>A0A565BRQ1_9BRAS</name>
<evidence type="ECO:0000256" key="7">
    <source>
        <dbReference type="ARBA" id="ARBA00023136"/>
    </source>
</evidence>
<feature type="transmembrane region" description="Helical" evidence="8">
    <location>
        <begin position="333"/>
        <end position="352"/>
    </location>
</feature>
<evidence type="ECO:0000256" key="9">
    <source>
        <dbReference type="SAM" id="SignalP"/>
    </source>
</evidence>
<dbReference type="NCBIfam" id="TIGR00820">
    <property type="entry name" value="zip"/>
    <property type="match status" value="1"/>
</dbReference>
<dbReference type="PANTHER" id="PTHR11040">
    <property type="entry name" value="ZINC/IRON TRANSPORTER"/>
    <property type="match status" value="1"/>
</dbReference>
<gene>
    <name evidence="10" type="ORF">ANE_LOCUS14483</name>
</gene>
<sequence length="353" mass="37983">MASSKAYYKHFTITILLLSFTLTSLAGNAENADVSECKAELGDSSCRNNKVAHKLKIIAILSILVASMIGISLPLFSSYIPGLNPEGNVFVIAKALASGVILATGFMHVLPDSFNDLSSKCLPEDPWRKFPFTTLIAMVSALFTLMVDAFFMSVITRNREGEVKPIQNGSNSLDVETLENGSNVVEKQDETSQLLRKKVIAQVLELGIVVHSVVIGLGMGASDNQCTIRSLILALCFHQFFEGMGLGGCILQAEYGVKIRLIMAFFFAITTPFGISLGMGIQKTYDETSPTALIVVGVLNACSAGLLIYTALVDLLAHDFFGPKLQGNIKLQAFAFVFVFIGAGGMSVMAIWA</sequence>
<keyword evidence="5 8" id="KW-1133">Transmembrane helix</keyword>
<evidence type="ECO:0000256" key="4">
    <source>
        <dbReference type="ARBA" id="ARBA00022692"/>
    </source>
</evidence>
<dbReference type="GO" id="GO:0005385">
    <property type="term" value="F:zinc ion transmembrane transporter activity"/>
    <property type="evidence" value="ECO:0007669"/>
    <property type="project" value="InterPro"/>
</dbReference>
<feature type="signal peptide" evidence="9">
    <location>
        <begin position="1"/>
        <end position="26"/>
    </location>
</feature>
<keyword evidence="11" id="KW-1185">Reference proteome</keyword>
<keyword evidence="7 8" id="KW-0472">Membrane</keyword>
<evidence type="ECO:0000256" key="2">
    <source>
        <dbReference type="ARBA" id="ARBA00006939"/>
    </source>
</evidence>